<keyword evidence="8" id="KW-1185">Reference proteome</keyword>
<evidence type="ECO:0000259" key="6">
    <source>
        <dbReference type="Pfam" id="PF04542"/>
    </source>
</evidence>
<dbReference type="SUPFAM" id="SSF88659">
    <property type="entry name" value="Sigma3 and sigma4 domains of RNA polymerase sigma factors"/>
    <property type="match status" value="1"/>
</dbReference>
<evidence type="ECO:0000256" key="4">
    <source>
        <dbReference type="ARBA" id="ARBA00023125"/>
    </source>
</evidence>
<dbReference type="Pfam" id="PF04542">
    <property type="entry name" value="Sigma70_r2"/>
    <property type="match status" value="1"/>
</dbReference>
<sequence length="291" mass="33348">MEKAEILKKALTGDIKSFQMLFAEFQNQLKSYLYRLHPDRNDVDDLAHDTFIRAFDKISMFNQGSSLKTWVFKIATNLAYDHLRKLNRWPADAQDKGAYLAIGTEEIQQAFRVVNQTSNAGAYEMKEHIDFCFTCISKTLPIENQVALILKDIYDFQTKEICLILEKTEGVVKHLLNSSRDTMTNIFDNRCALVNKNGVCDQCSQLNGIFNPKQDQQEQRMKLELVKESSKFNRAELFALRTKLVKAIDPLHSSGADLQDIIMRCTKTAIGEVGNFFMPAQDKRALDPFED</sequence>
<dbReference type="InterPro" id="IPR014284">
    <property type="entry name" value="RNA_pol_sigma-70_dom"/>
</dbReference>
<evidence type="ECO:0000313" key="7">
    <source>
        <dbReference type="EMBL" id="GAA3993589.1"/>
    </source>
</evidence>
<accession>A0ABP7R8G8</accession>
<protein>
    <recommendedName>
        <fullName evidence="6">RNA polymerase sigma-70 region 2 domain-containing protein</fullName>
    </recommendedName>
</protein>
<dbReference type="Gene3D" id="1.10.1740.10">
    <property type="match status" value="1"/>
</dbReference>
<evidence type="ECO:0000256" key="2">
    <source>
        <dbReference type="ARBA" id="ARBA00023015"/>
    </source>
</evidence>
<dbReference type="InterPro" id="IPR013324">
    <property type="entry name" value="RNA_pol_sigma_r3/r4-like"/>
</dbReference>
<comment type="caution">
    <text evidence="7">The sequence shown here is derived from an EMBL/GenBank/DDBJ whole genome shotgun (WGS) entry which is preliminary data.</text>
</comment>
<dbReference type="InterPro" id="IPR013325">
    <property type="entry name" value="RNA_pol_sigma_r2"/>
</dbReference>
<gene>
    <name evidence="7" type="ORF">GCM10022210_54460</name>
</gene>
<dbReference type="RefSeq" id="WP_259096796.1">
    <property type="nucleotide sequence ID" value="NZ_BAAAZC010000052.1"/>
</dbReference>
<dbReference type="SUPFAM" id="SSF88946">
    <property type="entry name" value="Sigma2 domain of RNA polymerase sigma factors"/>
    <property type="match status" value="1"/>
</dbReference>
<dbReference type="NCBIfam" id="TIGR02937">
    <property type="entry name" value="sigma70-ECF"/>
    <property type="match status" value="1"/>
</dbReference>
<dbReference type="EMBL" id="BAAAZC010000052">
    <property type="protein sequence ID" value="GAA3993589.1"/>
    <property type="molecule type" value="Genomic_DNA"/>
</dbReference>
<organism evidence="7 8">
    <name type="scientific">Mucilaginibacter dorajii</name>
    <dbReference type="NCBI Taxonomy" id="692994"/>
    <lineage>
        <taxon>Bacteria</taxon>
        <taxon>Pseudomonadati</taxon>
        <taxon>Bacteroidota</taxon>
        <taxon>Sphingobacteriia</taxon>
        <taxon>Sphingobacteriales</taxon>
        <taxon>Sphingobacteriaceae</taxon>
        <taxon>Mucilaginibacter</taxon>
    </lineage>
</organism>
<keyword evidence="5" id="KW-0804">Transcription</keyword>
<dbReference type="InterPro" id="IPR007627">
    <property type="entry name" value="RNA_pol_sigma70_r2"/>
</dbReference>
<evidence type="ECO:0000313" key="8">
    <source>
        <dbReference type="Proteomes" id="UP001500742"/>
    </source>
</evidence>
<evidence type="ECO:0000256" key="5">
    <source>
        <dbReference type="ARBA" id="ARBA00023163"/>
    </source>
</evidence>
<dbReference type="InterPro" id="IPR039425">
    <property type="entry name" value="RNA_pol_sigma-70-like"/>
</dbReference>
<comment type="similarity">
    <text evidence="1">Belongs to the sigma-70 factor family. ECF subfamily.</text>
</comment>
<keyword evidence="4" id="KW-0238">DNA-binding</keyword>
<evidence type="ECO:0000256" key="3">
    <source>
        <dbReference type="ARBA" id="ARBA00023082"/>
    </source>
</evidence>
<proteinExistence type="inferred from homology"/>
<keyword evidence="3" id="KW-0731">Sigma factor</keyword>
<feature type="domain" description="RNA polymerase sigma-70 region 2" evidence="6">
    <location>
        <begin position="21"/>
        <end position="88"/>
    </location>
</feature>
<name>A0ABP7R8G8_9SPHI</name>
<dbReference type="PANTHER" id="PTHR43133">
    <property type="entry name" value="RNA POLYMERASE ECF-TYPE SIGMA FACTO"/>
    <property type="match status" value="1"/>
</dbReference>
<dbReference type="Proteomes" id="UP001500742">
    <property type="component" value="Unassembled WGS sequence"/>
</dbReference>
<keyword evidence="2" id="KW-0805">Transcription regulation</keyword>
<evidence type="ECO:0000256" key="1">
    <source>
        <dbReference type="ARBA" id="ARBA00010641"/>
    </source>
</evidence>
<dbReference type="PANTHER" id="PTHR43133:SF8">
    <property type="entry name" value="RNA POLYMERASE SIGMA FACTOR HI_1459-RELATED"/>
    <property type="match status" value="1"/>
</dbReference>
<reference evidence="8" key="1">
    <citation type="journal article" date="2019" name="Int. J. Syst. Evol. Microbiol.">
        <title>The Global Catalogue of Microorganisms (GCM) 10K type strain sequencing project: providing services to taxonomists for standard genome sequencing and annotation.</title>
        <authorList>
            <consortium name="The Broad Institute Genomics Platform"/>
            <consortium name="The Broad Institute Genome Sequencing Center for Infectious Disease"/>
            <person name="Wu L."/>
            <person name="Ma J."/>
        </authorList>
    </citation>
    <scope>NUCLEOTIDE SEQUENCE [LARGE SCALE GENOMIC DNA]</scope>
    <source>
        <strain evidence="8">JCM 16601</strain>
    </source>
</reference>